<evidence type="ECO:0000256" key="1">
    <source>
        <dbReference type="SAM" id="MobiDB-lite"/>
    </source>
</evidence>
<organism evidence="2 3">
    <name type="scientific">Pterulicium gracile</name>
    <dbReference type="NCBI Taxonomy" id="1884261"/>
    <lineage>
        <taxon>Eukaryota</taxon>
        <taxon>Fungi</taxon>
        <taxon>Dikarya</taxon>
        <taxon>Basidiomycota</taxon>
        <taxon>Agaricomycotina</taxon>
        <taxon>Agaricomycetes</taxon>
        <taxon>Agaricomycetidae</taxon>
        <taxon>Agaricales</taxon>
        <taxon>Pleurotineae</taxon>
        <taxon>Pterulaceae</taxon>
        <taxon>Pterulicium</taxon>
    </lineage>
</organism>
<accession>A0A5C3QJL7</accession>
<dbReference type="Proteomes" id="UP000305067">
    <property type="component" value="Unassembled WGS sequence"/>
</dbReference>
<reference evidence="2 3" key="1">
    <citation type="journal article" date="2019" name="Nat. Ecol. Evol.">
        <title>Megaphylogeny resolves global patterns of mushroom evolution.</title>
        <authorList>
            <person name="Varga T."/>
            <person name="Krizsan K."/>
            <person name="Foldi C."/>
            <person name="Dima B."/>
            <person name="Sanchez-Garcia M."/>
            <person name="Sanchez-Ramirez S."/>
            <person name="Szollosi G.J."/>
            <person name="Szarkandi J.G."/>
            <person name="Papp V."/>
            <person name="Albert L."/>
            <person name="Andreopoulos W."/>
            <person name="Angelini C."/>
            <person name="Antonin V."/>
            <person name="Barry K.W."/>
            <person name="Bougher N.L."/>
            <person name="Buchanan P."/>
            <person name="Buyck B."/>
            <person name="Bense V."/>
            <person name="Catcheside P."/>
            <person name="Chovatia M."/>
            <person name="Cooper J."/>
            <person name="Damon W."/>
            <person name="Desjardin D."/>
            <person name="Finy P."/>
            <person name="Geml J."/>
            <person name="Haridas S."/>
            <person name="Hughes K."/>
            <person name="Justo A."/>
            <person name="Karasinski D."/>
            <person name="Kautmanova I."/>
            <person name="Kiss B."/>
            <person name="Kocsube S."/>
            <person name="Kotiranta H."/>
            <person name="LaButti K.M."/>
            <person name="Lechner B.E."/>
            <person name="Liimatainen K."/>
            <person name="Lipzen A."/>
            <person name="Lukacs Z."/>
            <person name="Mihaltcheva S."/>
            <person name="Morgado L.N."/>
            <person name="Niskanen T."/>
            <person name="Noordeloos M.E."/>
            <person name="Ohm R.A."/>
            <person name="Ortiz-Santana B."/>
            <person name="Ovrebo C."/>
            <person name="Racz N."/>
            <person name="Riley R."/>
            <person name="Savchenko A."/>
            <person name="Shiryaev A."/>
            <person name="Soop K."/>
            <person name="Spirin V."/>
            <person name="Szebenyi C."/>
            <person name="Tomsovsky M."/>
            <person name="Tulloss R.E."/>
            <person name="Uehling J."/>
            <person name="Grigoriev I.V."/>
            <person name="Vagvolgyi C."/>
            <person name="Papp T."/>
            <person name="Martin F.M."/>
            <person name="Miettinen O."/>
            <person name="Hibbett D.S."/>
            <person name="Nagy L.G."/>
        </authorList>
    </citation>
    <scope>NUCLEOTIDE SEQUENCE [LARGE SCALE GENOMIC DNA]</scope>
    <source>
        <strain evidence="2 3">CBS 309.79</strain>
    </source>
</reference>
<evidence type="ECO:0000313" key="3">
    <source>
        <dbReference type="Proteomes" id="UP000305067"/>
    </source>
</evidence>
<feature type="region of interest" description="Disordered" evidence="1">
    <location>
        <begin position="82"/>
        <end position="108"/>
    </location>
</feature>
<feature type="region of interest" description="Disordered" evidence="1">
    <location>
        <begin position="1"/>
        <end position="40"/>
    </location>
</feature>
<sequence length="280" mass="29978">MHWDSMTSPSPLSSGRSHLADDEQSSGSELPYSCMSDDDAPMGQSLGSPFHLRASSVRVMRWVWSELKVEEAAIFDITQNLDTLPSNDTSKEGYDSSGARTPEWRDDDKSGVALQCEDDDGPQEDWREGLGEEREAVHGPDTGETLHTANREADGGVLANRLASGSQLGGTDFLRFSSYMDSQSGCSCSWCGSSGESALVHSVDAGDRGISPSLCSGDQRPSYPSSQVSGSRYICRPMSLERECAGLGGSCGDGLIGKGCQGEDELERWFQAQVESGIPA</sequence>
<dbReference type="AlphaFoldDB" id="A0A5C3QJL7"/>
<gene>
    <name evidence="2" type="ORF">BDV98DRAFT_583642</name>
</gene>
<feature type="compositionally biased region" description="Polar residues" evidence="1">
    <location>
        <begin position="1"/>
        <end position="16"/>
    </location>
</feature>
<name>A0A5C3QJL7_9AGAR</name>
<protein>
    <submittedName>
        <fullName evidence="2">Uncharacterized protein</fullName>
    </submittedName>
</protein>
<dbReference type="EMBL" id="ML178829">
    <property type="protein sequence ID" value="TFL00429.1"/>
    <property type="molecule type" value="Genomic_DNA"/>
</dbReference>
<keyword evidence="3" id="KW-1185">Reference proteome</keyword>
<evidence type="ECO:0000313" key="2">
    <source>
        <dbReference type="EMBL" id="TFL00429.1"/>
    </source>
</evidence>
<proteinExistence type="predicted"/>